<dbReference type="Proteomes" id="UP000699042">
    <property type="component" value="Unassembled WGS sequence"/>
</dbReference>
<dbReference type="AlphaFoldDB" id="A0A9P7R0P7"/>
<evidence type="ECO:0000313" key="1">
    <source>
        <dbReference type="EMBL" id="KAG7046430.1"/>
    </source>
</evidence>
<reference evidence="1" key="1">
    <citation type="submission" date="2021-05" db="EMBL/GenBank/DDBJ databases">
        <title>Comparative genomics of three Colletotrichum scovillei strains and genetic complementation revealed genes involved fungal growth and virulence on chili pepper.</title>
        <authorList>
            <person name="Hsieh D.-K."/>
            <person name="Chuang S.-C."/>
            <person name="Chen C.-Y."/>
            <person name="Chao Y.-T."/>
            <person name="Lu M.-Y.J."/>
            <person name="Lee M.-H."/>
            <person name="Shih M.-C."/>
        </authorList>
    </citation>
    <scope>NUCLEOTIDE SEQUENCE</scope>
    <source>
        <strain evidence="1">Coll-153</strain>
    </source>
</reference>
<proteinExistence type="predicted"/>
<name>A0A9P7R0P7_9PEZI</name>
<gene>
    <name evidence="1" type="ORF">JMJ77_014661</name>
</gene>
<keyword evidence="2" id="KW-1185">Reference proteome</keyword>
<comment type="caution">
    <text evidence="1">The sequence shown here is derived from an EMBL/GenBank/DDBJ whole genome shotgun (WGS) entry which is preliminary data.</text>
</comment>
<evidence type="ECO:0000313" key="2">
    <source>
        <dbReference type="Proteomes" id="UP000699042"/>
    </source>
</evidence>
<sequence>MVWTTVLCLTEVQQRGLHARWIGLPPSICRDRSPSLLVHSSLAL</sequence>
<organism evidence="1 2">
    <name type="scientific">Colletotrichum scovillei</name>
    <dbReference type="NCBI Taxonomy" id="1209932"/>
    <lineage>
        <taxon>Eukaryota</taxon>
        <taxon>Fungi</taxon>
        <taxon>Dikarya</taxon>
        <taxon>Ascomycota</taxon>
        <taxon>Pezizomycotina</taxon>
        <taxon>Sordariomycetes</taxon>
        <taxon>Hypocreomycetidae</taxon>
        <taxon>Glomerellales</taxon>
        <taxon>Glomerellaceae</taxon>
        <taxon>Colletotrichum</taxon>
        <taxon>Colletotrichum acutatum species complex</taxon>
    </lineage>
</organism>
<protein>
    <submittedName>
        <fullName evidence="1">Uncharacterized protein</fullName>
    </submittedName>
</protein>
<dbReference type="EMBL" id="JAESDN010000008">
    <property type="protein sequence ID" value="KAG7046430.1"/>
    <property type="molecule type" value="Genomic_DNA"/>
</dbReference>
<accession>A0A9P7R0P7</accession>